<dbReference type="InterPro" id="IPR002110">
    <property type="entry name" value="Ankyrin_rpt"/>
</dbReference>
<keyword evidence="1" id="KW-0677">Repeat</keyword>
<reference evidence="6 7" key="1">
    <citation type="submission" date="2021-07" db="EMBL/GenBank/DDBJ databases">
        <authorList>
            <person name="Imarazene B."/>
            <person name="Zahm M."/>
            <person name="Klopp C."/>
            <person name="Cabau C."/>
            <person name="Beille S."/>
            <person name="Jouanno E."/>
            <person name="Castinel A."/>
            <person name="Lluch J."/>
            <person name="Gil L."/>
            <person name="Kuchtly C."/>
            <person name="Lopez Roques C."/>
            <person name="Donnadieu C."/>
            <person name="Parrinello H."/>
            <person name="Journot L."/>
            <person name="Du K."/>
            <person name="Schartl M."/>
            <person name="Retaux S."/>
            <person name="Guiguen Y."/>
        </authorList>
    </citation>
    <scope>NUCLEOTIDE SEQUENCE [LARGE SCALE GENOMIC DNA]</scope>
    <source>
        <strain evidence="6">Pach_M1</strain>
        <tissue evidence="6">Testis</tissue>
    </source>
</reference>
<evidence type="ECO:0000256" key="5">
    <source>
        <dbReference type="SAM" id="MobiDB-lite"/>
    </source>
</evidence>
<proteinExistence type="inferred from homology"/>
<protein>
    <submittedName>
        <fullName evidence="6">Ankyrin repeat domain-containing protein SOWAHC</fullName>
    </submittedName>
</protein>
<dbReference type="Proteomes" id="UP000752171">
    <property type="component" value="Unassembled WGS sequence"/>
</dbReference>
<feature type="repeat" description="ANK" evidence="4">
    <location>
        <begin position="266"/>
        <end position="287"/>
    </location>
</feature>
<feature type="compositionally biased region" description="Basic and acidic residues" evidence="5">
    <location>
        <begin position="163"/>
        <end position="172"/>
    </location>
</feature>
<dbReference type="PROSITE" id="PS50088">
    <property type="entry name" value="ANK_REPEAT"/>
    <property type="match status" value="1"/>
</dbReference>
<organism evidence="6 7">
    <name type="scientific">Astyanax mexicanus</name>
    <name type="common">Blind cave fish</name>
    <name type="synonym">Astyanax fasciatus mexicanus</name>
    <dbReference type="NCBI Taxonomy" id="7994"/>
    <lineage>
        <taxon>Eukaryota</taxon>
        <taxon>Metazoa</taxon>
        <taxon>Chordata</taxon>
        <taxon>Craniata</taxon>
        <taxon>Vertebrata</taxon>
        <taxon>Euteleostomi</taxon>
        <taxon>Actinopterygii</taxon>
        <taxon>Neopterygii</taxon>
        <taxon>Teleostei</taxon>
        <taxon>Ostariophysi</taxon>
        <taxon>Characiformes</taxon>
        <taxon>Characoidei</taxon>
        <taxon>Acestrorhamphidae</taxon>
        <taxon>Acestrorhamphinae</taxon>
        <taxon>Astyanax</taxon>
    </lineage>
</organism>
<evidence type="ECO:0000313" key="6">
    <source>
        <dbReference type="EMBL" id="KAG9270968.1"/>
    </source>
</evidence>
<dbReference type="SMART" id="SM00248">
    <property type="entry name" value="ANK"/>
    <property type="match status" value="2"/>
</dbReference>
<sequence length="390" mass="42329">MDVSDSEPVSDLCVSDISLIEVTSSDLAQEEQKGKDCGKCSGNAREACEAEHDVTEVTTCPTSTSGKLANHAEHESMDCKGALAAQLASRRRSSRGSQRSLVASFDDGVSEVDALGASGLGAEVGTGTPRGSRRSFVEIMMSSSPQVRRNLLRRSSQSQMMSRRRESLKSDGDSGSILSSVDEDCALVSLDPLEHEWMMCASDGEWDSLQRLLDCEPSLVTKKDFVTGFTCLHWAAKQGKHELLAMLVTFAQQHSVAVNVNARSSAGYTPLHLAAMHNHIEVMKLLVGAYNADLEARDYSGKKPSQYLDPSVAKDIQDIVGACKDFDEPASDGQAKPKSLYRKASIGRIKLNRGKIRTQIVHSTSFRETEEGNRSLKSPVKSRPVSNLFG</sequence>
<feature type="region of interest" description="Disordered" evidence="5">
    <location>
        <begin position="365"/>
        <end position="390"/>
    </location>
</feature>
<dbReference type="Gene3D" id="1.25.40.20">
    <property type="entry name" value="Ankyrin repeat-containing domain"/>
    <property type="match status" value="1"/>
</dbReference>
<dbReference type="AlphaFoldDB" id="A0A8T2LG22"/>
<gene>
    <name evidence="6" type="primary">SOWAHC</name>
    <name evidence="6" type="ORF">AMEX_G13834</name>
</gene>
<evidence type="ECO:0000256" key="4">
    <source>
        <dbReference type="PROSITE-ProRule" id="PRU00023"/>
    </source>
</evidence>
<dbReference type="PANTHER" id="PTHR14491:SF4">
    <property type="entry name" value="ANKYRIN REPEAT DOMAIN-CONTAINING PROTEIN SOWAHC"/>
    <property type="match status" value="1"/>
</dbReference>
<dbReference type="EMBL" id="JAICCE010000011">
    <property type="protein sequence ID" value="KAG9270968.1"/>
    <property type="molecule type" value="Genomic_DNA"/>
</dbReference>
<dbReference type="InterPro" id="IPR036770">
    <property type="entry name" value="Ankyrin_rpt-contain_sf"/>
</dbReference>
<evidence type="ECO:0000256" key="1">
    <source>
        <dbReference type="ARBA" id="ARBA00022737"/>
    </source>
</evidence>
<comment type="caution">
    <text evidence="6">The sequence shown here is derived from an EMBL/GenBank/DDBJ whole genome shotgun (WGS) entry which is preliminary data.</text>
</comment>
<comment type="similarity">
    <text evidence="3">Belongs to the SOWAH family.</text>
</comment>
<feature type="compositionally biased region" description="Basic and acidic residues" evidence="5">
    <location>
        <begin position="365"/>
        <end position="374"/>
    </location>
</feature>
<dbReference type="PROSITE" id="PS50297">
    <property type="entry name" value="ANK_REP_REGION"/>
    <property type="match status" value="1"/>
</dbReference>
<name>A0A8T2LG22_ASTMX</name>
<accession>A0A8T2LG22</accession>
<dbReference type="OrthoDB" id="60433at2759"/>
<evidence type="ECO:0000313" key="7">
    <source>
        <dbReference type="Proteomes" id="UP000752171"/>
    </source>
</evidence>
<evidence type="ECO:0000256" key="3">
    <source>
        <dbReference type="ARBA" id="ARBA00038122"/>
    </source>
</evidence>
<evidence type="ECO:0000256" key="2">
    <source>
        <dbReference type="ARBA" id="ARBA00023043"/>
    </source>
</evidence>
<dbReference type="SUPFAM" id="SSF48403">
    <property type="entry name" value="Ankyrin repeat"/>
    <property type="match status" value="1"/>
</dbReference>
<keyword evidence="2 4" id="KW-0040">ANK repeat</keyword>
<dbReference type="Pfam" id="PF12796">
    <property type="entry name" value="Ank_2"/>
    <property type="match status" value="1"/>
</dbReference>
<dbReference type="PANTHER" id="PTHR14491">
    <property type="entry name" value="SOSONDOWAH, ISOFORM G"/>
    <property type="match status" value="1"/>
</dbReference>
<feature type="region of interest" description="Disordered" evidence="5">
    <location>
        <begin position="147"/>
        <end position="176"/>
    </location>
</feature>